<dbReference type="InterPro" id="IPR000668">
    <property type="entry name" value="Peptidase_C1A_C"/>
</dbReference>
<dbReference type="FunFam" id="3.90.70.10:FF:000006">
    <property type="entry name" value="Cathepsin S"/>
    <property type="match status" value="1"/>
</dbReference>
<dbReference type="Pfam" id="PF08246">
    <property type="entry name" value="Inhibitor_I29"/>
    <property type="match status" value="1"/>
</dbReference>
<dbReference type="Gene3D" id="3.90.70.10">
    <property type="entry name" value="Cysteine proteinases"/>
    <property type="match status" value="1"/>
</dbReference>
<dbReference type="InterPro" id="IPR025660">
    <property type="entry name" value="Pept_his_AS"/>
</dbReference>
<dbReference type="InterPro" id="IPR013201">
    <property type="entry name" value="Prot_inhib_I29"/>
</dbReference>
<keyword evidence="3" id="KW-0378">Hydrolase</keyword>
<accession>A0A9P0CQK5</accession>
<evidence type="ECO:0000256" key="5">
    <source>
        <dbReference type="ARBA" id="ARBA00023157"/>
    </source>
</evidence>
<evidence type="ECO:0000256" key="4">
    <source>
        <dbReference type="ARBA" id="ARBA00022807"/>
    </source>
</evidence>
<evidence type="ECO:0000259" key="8">
    <source>
        <dbReference type="SMART" id="SM00645"/>
    </source>
</evidence>
<dbReference type="SUPFAM" id="SSF54001">
    <property type="entry name" value="Cysteine proteinases"/>
    <property type="match status" value="1"/>
</dbReference>
<feature type="chain" id="PRO_5040172522" evidence="7">
    <location>
        <begin position="17"/>
        <end position="325"/>
    </location>
</feature>
<evidence type="ECO:0000256" key="6">
    <source>
        <dbReference type="SAM" id="Coils"/>
    </source>
</evidence>
<dbReference type="GO" id="GO:0008234">
    <property type="term" value="F:cysteine-type peptidase activity"/>
    <property type="evidence" value="ECO:0007669"/>
    <property type="project" value="UniProtKB-KW"/>
</dbReference>
<evidence type="ECO:0000256" key="7">
    <source>
        <dbReference type="SAM" id="SignalP"/>
    </source>
</evidence>
<dbReference type="SMART" id="SM00848">
    <property type="entry name" value="Inhibitor_I29"/>
    <property type="match status" value="1"/>
</dbReference>
<evidence type="ECO:0000313" key="10">
    <source>
        <dbReference type="EMBL" id="CAH1104443.1"/>
    </source>
</evidence>
<dbReference type="PROSITE" id="PS00639">
    <property type="entry name" value="THIOL_PROTEASE_HIS"/>
    <property type="match status" value="1"/>
</dbReference>
<gene>
    <name evidence="10" type="ORF">PSYICH_LOCUS5591</name>
</gene>
<feature type="domain" description="Cathepsin propeptide inhibitor" evidence="9">
    <location>
        <begin position="23"/>
        <end position="83"/>
    </location>
</feature>
<dbReference type="PROSITE" id="PS00640">
    <property type="entry name" value="THIOL_PROTEASE_ASN"/>
    <property type="match status" value="1"/>
</dbReference>
<dbReference type="GO" id="GO:0006508">
    <property type="term" value="P:proteolysis"/>
    <property type="evidence" value="ECO:0007669"/>
    <property type="project" value="UniProtKB-KW"/>
</dbReference>
<dbReference type="OrthoDB" id="10253408at2759"/>
<dbReference type="EMBL" id="OV651829">
    <property type="protein sequence ID" value="CAH1104443.1"/>
    <property type="molecule type" value="Genomic_DNA"/>
</dbReference>
<keyword evidence="2" id="KW-0645">Protease</keyword>
<sequence length="325" mass="36234">MRVLIVFAAALLAVSALPAHEDWTLFKAKHGKSYGSLDEEKLRFQIFQDNVQKINSHNALYEAGLETYTMAVNKFADLTPKEFGAMFRHQNGPSTSKHLARHVQNQNLTTPEYIDWRQKNVVLEVKDQGKCKAGWAFSATGALEAQNAIKTGKLLSLSEQQLIDCDTNSIDKGCIDGDMTSAFDYIIKNGINSEHDYPFEGINNTCRSMSRTELSVKEARSLLEQTEAALREAVGTIGPICAAIYHEPIQFYQTGIFESSSCSNDLALLNHGVLVVGYGMDNDQNYWIIKNSWGADWGDRGYIRLARDANNQCGIAYDTVYPVLN</sequence>
<dbReference type="PRINTS" id="PR00705">
    <property type="entry name" value="PAPAIN"/>
</dbReference>
<evidence type="ECO:0000256" key="3">
    <source>
        <dbReference type="ARBA" id="ARBA00022801"/>
    </source>
</evidence>
<name>A0A9P0CQK5_9CUCU</name>
<dbReference type="Proteomes" id="UP001153636">
    <property type="component" value="Chromosome 17"/>
</dbReference>
<comment type="similarity">
    <text evidence="1">Belongs to the peptidase C1 family.</text>
</comment>
<dbReference type="AlphaFoldDB" id="A0A9P0CQK5"/>
<keyword evidence="11" id="KW-1185">Reference proteome</keyword>
<evidence type="ECO:0000256" key="2">
    <source>
        <dbReference type="ARBA" id="ARBA00022670"/>
    </source>
</evidence>
<dbReference type="PANTHER" id="PTHR12411">
    <property type="entry name" value="CYSTEINE PROTEASE FAMILY C1-RELATED"/>
    <property type="match status" value="1"/>
</dbReference>
<reference evidence="10" key="1">
    <citation type="submission" date="2022-01" db="EMBL/GenBank/DDBJ databases">
        <authorList>
            <person name="King R."/>
        </authorList>
    </citation>
    <scope>NUCLEOTIDE SEQUENCE</scope>
</reference>
<keyword evidence="5" id="KW-1015">Disulfide bond</keyword>
<keyword evidence="6" id="KW-0175">Coiled coil</keyword>
<dbReference type="InterPro" id="IPR039417">
    <property type="entry name" value="Peptidase_C1A_papain-like"/>
</dbReference>
<protein>
    <submittedName>
        <fullName evidence="10">Uncharacterized protein</fullName>
    </submittedName>
</protein>
<feature type="domain" description="Peptidase C1A papain C-terminal" evidence="8">
    <location>
        <begin position="110"/>
        <end position="323"/>
    </location>
</feature>
<evidence type="ECO:0000313" key="11">
    <source>
        <dbReference type="Proteomes" id="UP001153636"/>
    </source>
</evidence>
<proteinExistence type="inferred from homology"/>
<dbReference type="Pfam" id="PF00112">
    <property type="entry name" value="Peptidase_C1"/>
    <property type="match status" value="1"/>
</dbReference>
<keyword evidence="7" id="KW-0732">Signal</keyword>
<evidence type="ECO:0000259" key="9">
    <source>
        <dbReference type="SMART" id="SM00848"/>
    </source>
</evidence>
<feature type="signal peptide" evidence="7">
    <location>
        <begin position="1"/>
        <end position="16"/>
    </location>
</feature>
<evidence type="ECO:0000256" key="1">
    <source>
        <dbReference type="ARBA" id="ARBA00008455"/>
    </source>
</evidence>
<organism evidence="10 11">
    <name type="scientific">Psylliodes chrysocephalus</name>
    <dbReference type="NCBI Taxonomy" id="3402493"/>
    <lineage>
        <taxon>Eukaryota</taxon>
        <taxon>Metazoa</taxon>
        <taxon>Ecdysozoa</taxon>
        <taxon>Arthropoda</taxon>
        <taxon>Hexapoda</taxon>
        <taxon>Insecta</taxon>
        <taxon>Pterygota</taxon>
        <taxon>Neoptera</taxon>
        <taxon>Endopterygota</taxon>
        <taxon>Coleoptera</taxon>
        <taxon>Polyphaga</taxon>
        <taxon>Cucujiformia</taxon>
        <taxon>Chrysomeloidea</taxon>
        <taxon>Chrysomelidae</taxon>
        <taxon>Galerucinae</taxon>
        <taxon>Alticini</taxon>
        <taxon>Psylliodes</taxon>
    </lineage>
</organism>
<feature type="coiled-coil region" evidence="6">
    <location>
        <begin position="209"/>
        <end position="236"/>
    </location>
</feature>
<keyword evidence="4" id="KW-0788">Thiol protease</keyword>
<dbReference type="InterPro" id="IPR025661">
    <property type="entry name" value="Pept_asp_AS"/>
</dbReference>
<dbReference type="InterPro" id="IPR038765">
    <property type="entry name" value="Papain-like_cys_pep_sf"/>
</dbReference>
<dbReference type="CDD" id="cd02248">
    <property type="entry name" value="Peptidase_C1A"/>
    <property type="match status" value="1"/>
</dbReference>
<dbReference type="InterPro" id="IPR013128">
    <property type="entry name" value="Peptidase_C1A"/>
</dbReference>
<dbReference type="SMART" id="SM00645">
    <property type="entry name" value="Pept_C1"/>
    <property type="match status" value="1"/>
</dbReference>